<evidence type="ECO:0000313" key="1">
    <source>
        <dbReference type="EMBL" id="QHU07024.1"/>
    </source>
</evidence>
<proteinExistence type="predicted"/>
<organism evidence="1">
    <name type="scientific">viral metagenome</name>
    <dbReference type="NCBI Taxonomy" id="1070528"/>
    <lineage>
        <taxon>unclassified sequences</taxon>
        <taxon>metagenomes</taxon>
        <taxon>organismal metagenomes</taxon>
    </lineage>
</organism>
<reference evidence="1" key="1">
    <citation type="journal article" date="2020" name="Nature">
        <title>Giant virus diversity and host interactions through global metagenomics.</title>
        <authorList>
            <person name="Schulz F."/>
            <person name="Roux S."/>
            <person name="Paez-Espino D."/>
            <person name="Jungbluth S."/>
            <person name="Walsh D.A."/>
            <person name="Denef V.J."/>
            <person name="McMahon K.D."/>
            <person name="Konstantinidis K.T."/>
            <person name="Eloe-Fadrosh E.A."/>
            <person name="Kyrpides N.C."/>
            <person name="Woyke T."/>
        </authorList>
    </citation>
    <scope>NUCLEOTIDE SEQUENCE</scope>
    <source>
        <strain evidence="1">GVMAG-S-1038524-41</strain>
    </source>
</reference>
<sequence>MGSICSCECIENYLEKDNSIVYYDRYVGSSSYYQEQENDERYNNDL</sequence>
<dbReference type="EMBL" id="MN740671">
    <property type="protein sequence ID" value="QHU07024.1"/>
    <property type="molecule type" value="Genomic_DNA"/>
</dbReference>
<accession>A0A6C0JTL7</accession>
<protein>
    <submittedName>
        <fullName evidence="1">Uncharacterized protein</fullName>
    </submittedName>
</protein>
<dbReference type="AlphaFoldDB" id="A0A6C0JTL7"/>
<name>A0A6C0JTL7_9ZZZZ</name>